<reference evidence="1" key="1">
    <citation type="submission" date="2018-05" db="EMBL/GenBank/DDBJ databases">
        <title>Draft genome of Mucuna pruriens seed.</title>
        <authorList>
            <person name="Nnadi N.E."/>
            <person name="Vos R."/>
            <person name="Hasami M.H."/>
            <person name="Devisetty U.K."/>
            <person name="Aguiy J.C."/>
        </authorList>
    </citation>
    <scope>NUCLEOTIDE SEQUENCE [LARGE SCALE GENOMIC DNA]</scope>
    <source>
        <strain evidence="1">JCA_2017</strain>
    </source>
</reference>
<dbReference type="EMBL" id="QJKJ01010132">
    <property type="protein sequence ID" value="RDX74580.1"/>
    <property type="molecule type" value="Genomic_DNA"/>
</dbReference>
<keyword evidence="2" id="KW-1185">Reference proteome</keyword>
<evidence type="ECO:0000313" key="1">
    <source>
        <dbReference type="EMBL" id="RDX74580.1"/>
    </source>
</evidence>
<gene>
    <name evidence="1" type="ORF">CR513_45662</name>
</gene>
<dbReference type="AlphaFoldDB" id="A0A371F8G3"/>
<dbReference type="Proteomes" id="UP000257109">
    <property type="component" value="Unassembled WGS sequence"/>
</dbReference>
<dbReference type="PANTHER" id="PTHR11439">
    <property type="entry name" value="GAG-POL-RELATED RETROTRANSPOSON"/>
    <property type="match status" value="1"/>
</dbReference>
<evidence type="ECO:0008006" key="3">
    <source>
        <dbReference type="Google" id="ProtNLM"/>
    </source>
</evidence>
<feature type="non-terminal residue" evidence="1">
    <location>
        <position position="1"/>
    </location>
</feature>
<comment type="caution">
    <text evidence="1">The sequence shown here is derived from an EMBL/GenBank/DDBJ whole genome shotgun (WGS) entry which is preliminary data.</text>
</comment>
<organism evidence="1 2">
    <name type="scientific">Mucuna pruriens</name>
    <name type="common">Velvet bean</name>
    <name type="synonym">Dolichos pruriens</name>
    <dbReference type="NCBI Taxonomy" id="157652"/>
    <lineage>
        <taxon>Eukaryota</taxon>
        <taxon>Viridiplantae</taxon>
        <taxon>Streptophyta</taxon>
        <taxon>Embryophyta</taxon>
        <taxon>Tracheophyta</taxon>
        <taxon>Spermatophyta</taxon>
        <taxon>Magnoliopsida</taxon>
        <taxon>eudicotyledons</taxon>
        <taxon>Gunneridae</taxon>
        <taxon>Pentapetalae</taxon>
        <taxon>rosids</taxon>
        <taxon>fabids</taxon>
        <taxon>Fabales</taxon>
        <taxon>Fabaceae</taxon>
        <taxon>Papilionoideae</taxon>
        <taxon>50 kb inversion clade</taxon>
        <taxon>NPAAA clade</taxon>
        <taxon>indigoferoid/millettioid clade</taxon>
        <taxon>Phaseoleae</taxon>
        <taxon>Mucuna</taxon>
    </lineage>
</organism>
<name>A0A371F8G3_MUCPR</name>
<accession>A0A371F8G3</accession>
<sequence>MTLVTHFDLELHQMDVKTAFLNGNIDEMIYMMQPENFVLNESKSMMDVKTAFLNGDIDETIYMMQPENFVSNESKSMILRYRSQGILRLSQETYINKVLERFDMKNSKPGDTLIAKTDKFSLKQCPNNDLERNEMQKISYASTVGSLMYAQVYIRPDIAFVVGVLGRRTKGHMLTYQKSEDLEIIGYSDSDFAGCQDSKCSTSGYIYMLTGGAISWKSVKQK</sequence>
<dbReference type="OrthoDB" id="1645289at2759"/>
<protein>
    <recommendedName>
        <fullName evidence="3">Reverse transcriptase Ty1/copia-type domain-containing protein</fullName>
    </recommendedName>
</protein>
<evidence type="ECO:0000313" key="2">
    <source>
        <dbReference type="Proteomes" id="UP000257109"/>
    </source>
</evidence>
<dbReference type="PANTHER" id="PTHR11439:SF467">
    <property type="entry name" value="INTEGRASE CATALYTIC DOMAIN-CONTAINING PROTEIN"/>
    <property type="match status" value="1"/>
</dbReference>
<proteinExistence type="predicted"/>